<dbReference type="InterPro" id="IPR025558">
    <property type="entry name" value="DUF4283"/>
</dbReference>
<dbReference type="EMBL" id="JBJUIK010000005">
    <property type="protein sequence ID" value="KAL3527899.1"/>
    <property type="molecule type" value="Genomic_DNA"/>
</dbReference>
<comment type="caution">
    <text evidence="2">The sequence shown here is derived from an EMBL/GenBank/DDBJ whole genome shotgun (WGS) entry which is preliminary data.</text>
</comment>
<accession>A0ABD3A9K6</accession>
<dbReference type="PANTHER" id="PTHR31286:SF180">
    <property type="entry name" value="OS10G0362600 PROTEIN"/>
    <property type="match status" value="1"/>
</dbReference>
<protein>
    <recommendedName>
        <fullName evidence="1">DUF4283 domain-containing protein</fullName>
    </recommendedName>
</protein>
<reference evidence="2 3" key="1">
    <citation type="submission" date="2024-11" db="EMBL/GenBank/DDBJ databases">
        <title>A near-complete genome assembly of Cinchona calisaya.</title>
        <authorList>
            <person name="Lian D.C."/>
            <person name="Zhao X.W."/>
            <person name="Wei L."/>
        </authorList>
    </citation>
    <scope>NUCLEOTIDE SEQUENCE [LARGE SCALE GENOMIC DNA]</scope>
    <source>
        <tissue evidence="2">Nenye</tissue>
    </source>
</reference>
<feature type="domain" description="DUF4283" evidence="1">
    <location>
        <begin position="22"/>
        <end position="100"/>
    </location>
</feature>
<evidence type="ECO:0000259" key="1">
    <source>
        <dbReference type="Pfam" id="PF14111"/>
    </source>
</evidence>
<dbReference type="InterPro" id="IPR040256">
    <property type="entry name" value="At4g02000-like"/>
</dbReference>
<dbReference type="PANTHER" id="PTHR31286">
    <property type="entry name" value="GLYCINE-RICH CELL WALL STRUCTURAL PROTEIN 1.8-LIKE"/>
    <property type="match status" value="1"/>
</dbReference>
<name>A0ABD3A9K6_9GENT</name>
<dbReference type="Proteomes" id="UP001630127">
    <property type="component" value="Unassembled WGS sequence"/>
</dbReference>
<keyword evidence="3" id="KW-1185">Reference proteome</keyword>
<proteinExistence type="predicted"/>
<dbReference type="AlphaFoldDB" id="A0ABD3A9K6"/>
<organism evidence="2 3">
    <name type="scientific">Cinchona calisaya</name>
    <dbReference type="NCBI Taxonomy" id="153742"/>
    <lineage>
        <taxon>Eukaryota</taxon>
        <taxon>Viridiplantae</taxon>
        <taxon>Streptophyta</taxon>
        <taxon>Embryophyta</taxon>
        <taxon>Tracheophyta</taxon>
        <taxon>Spermatophyta</taxon>
        <taxon>Magnoliopsida</taxon>
        <taxon>eudicotyledons</taxon>
        <taxon>Gunneridae</taxon>
        <taxon>Pentapetalae</taxon>
        <taxon>asterids</taxon>
        <taxon>lamiids</taxon>
        <taxon>Gentianales</taxon>
        <taxon>Rubiaceae</taxon>
        <taxon>Cinchonoideae</taxon>
        <taxon>Cinchoneae</taxon>
        <taxon>Cinchona</taxon>
    </lineage>
</organism>
<evidence type="ECO:0000313" key="3">
    <source>
        <dbReference type="Proteomes" id="UP001630127"/>
    </source>
</evidence>
<evidence type="ECO:0000313" key="2">
    <source>
        <dbReference type="EMBL" id="KAL3527899.1"/>
    </source>
</evidence>
<dbReference type="Pfam" id="PF14111">
    <property type="entry name" value="DUF4283"/>
    <property type="match status" value="1"/>
</dbReference>
<gene>
    <name evidence="2" type="ORF">ACH5RR_012555</name>
</gene>
<sequence>MYKGDLAICFLNEEVENWFEPFNFSLVGRFEHRRPNMELIWKNFLTIGFKGAVSLGLLDHRYVLIRFDIEENFLRSWLKGMWYILEYAMKVFKWTPTFRLNIDSSIVPIWITIQDLPIILFKKRVATTIALTRPRVAKVCVKIDL</sequence>